<evidence type="ECO:0000313" key="2">
    <source>
        <dbReference type="Proteomes" id="UP000824469"/>
    </source>
</evidence>
<keyword evidence="2" id="KW-1185">Reference proteome</keyword>
<comment type="caution">
    <text evidence="1">The sequence shown here is derived from an EMBL/GenBank/DDBJ whole genome shotgun (WGS) entry which is preliminary data.</text>
</comment>
<feature type="non-terminal residue" evidence="1">
    <location>
        <position position="1"/>
    </location>
</feature>
<sequence>SGSNRAGTGWRSICGISRERMHSSWPCKARHPRRSTAMACQYQLEFHETNNTRDGNFRQ</sequence>
<evidence type="ECO:0000313" key="1">
    <source>
        <dbReference type="EMBL" id="KAH9298291.1"/>
    </source>
</evidence>
<feature type="non-terminal residue" evidence="1">
    <location>
        <position position="59"/>
    </location>
</feature>
<name>A0AA38CFI3_TAXCH</name>
<accession>A0AA38CFI3</accession>
<reference evidence="1 2" key="1">
    <citation type="journal article" date="2021" name="Nat. Plants">
        <title>The Taxus genome provides insights into paclitaxel biosynthesis.</title>
        <authorList>
            <person name="Xiong X."/>
            <person name="Gou J."/>
            <person name="Liao Q."/>
            <person name="Li Y."/>
            <person name="Zhou Q."/>
            <person name="Bi G."/>
            <person name="Li C."/>
            <person name="Du R."/>
            <person name="Wang X."/>
            <person name="Sun T."/>
            <person name="Guo L."/>
            <person name="Liang H."/>
            <person name="Lu P."/>
            <person name="Wu Y."/>
            <person name="Zhang Z."/>
            <person name="Ro D.K."/>
            <person name="Shang Y."/>
            <person name="Huang S."/>
            <person name="Yan J."/>
        </authorList>
    </citation>
    <scope>NUCLEOTIDE SEQUENCE [LARGE SCALE GENOMIC DNA]</scope>
    <source>
        <strain evidence="1">Ta-2019</strain>
    </source>
</reference>
<organism evidence="1 2">
    <name type="scientific">Taxus chinensis</name>
    <name type="common">Chinese yew</name>
    <name type="synonym">Taxus wallichiana var. chinensis</name>
    <dbReference type="NCBI Taxonomy" id="29808"/>
    <lineage>
        <taxon>Eukaryota</taxon>
        <taxon>Viridiplantae</taxon>
        <taxon>Streptophyta</taxon>
        <taxon>Embryophyta</taxon>
        <taxon>Tracheophyta</taxon>
        <taxon>Spermatophyta</taxon>
        <taxon>Pinopsida</taxon>
        <taxon>Pinidae</taxon>
        <taxon>Conifers II</taxon>
        <taxon>Cupressales</taxon>
        <taxon>Taxaceae</taxon>
        <taxon>Taxus</taxon>
    </lineage>
</organism>
<dbReference type="EMBL" id="JAHRHJ020000010">
    <property type="protein sequence ID" value="KAH9298291.1"/>
    <property type="molecule type" value="Genomic_DNA"/>
</dbReference>
<gene>
    <name evidence="1" type="ORF">KI387_029973</name>
</gene>
<dbReference type="AlphaFoldDB" id="A0AA38CFI3"/>
<protein>
    <submittedName>
        <fullName evidence="1">Uncharacterized protein</fullName>
    </submittedName>
</protein>
<proteinExistence type="predicted"/>
<dbReference type="Proteomes" id="UP000824469">
    <property type="component" value="Unassembled WGS sequence"/>
</dbReference>